<feature type="domain" description="Inosine/uridine-preferring nucleoside hydrolase" evidence="3">
    <location>
        <begin position="23"/>
        <end position="266"/>
    </location>
</feature>
<evidence type="ECO:0000313" key="5">
    <source>
        <dbReference type="Proteomes" id="UP001579974"/>
    </source>
</evidence>
<evidence type="ECO:0000256" key="1">
    <source>
        <dbReference type="ARBA" id="ARBA00022801"/>
    </source>
</evidence>
<dbReference type="PANTHER" id="PTHR12304:SF4">
    <property type="entry name" value="URIDINE NUCLEOSIDASE"/>
    <property type="match status" value="1"/>
</dbReference>
<evidence type="ECO:0000313" key="4">
    <source>
        <dbReference type="EMBL" id="MFB5190712.1"/>
    </source>
</evidence>
<dbReference type="InterPro" id="IPR036452">
    <property type="entry name" value="Ribo_hydro-like"/>
</dbReference>
<name>A0ABV5AGE9_9BACL</name>
<proteinExistence type="predicted"/>
<accession>A0ABV5AGE9</accession>
<comment type="caution">
    <text evidence="4">The sequence shown here is derived from an EMBL/GenBank/DDBJ whole genome shotgun (WGS) entry which is preliminary data.</text>
</comment>
<evidence type="ECO:0000259" key="3">
    <source>
        <dbReference type="Pfam" id="PF01156"/>
    </source>
</evidence>
<dbReference type="RefSeq" id="WP_275474514.1">
    <property type="nucleotide sequence ID" value="NZ_CP162940.1"/>
</dbReference>
<dbReference type="PANTHER" id="PTHR12304">
    <property type="entry name" value="INOSINE-URIDINE PREFERRING NUCLEOSIDE HYDROLASE"/>
    <property type="match status" value="1"/>
</dbReference>
<dbReference type="Pfam" id="PF01156">
    <property type="entry name" value="IU_nuc_hydro"/>
    <property type="match status" value="1"/>
</dbReference>
<dbReference type="Gene3D" id="3.90.245.10">
    <property type="entry name" value="Ribonucleoside hydrolase-like"/>
    <property type="match status" value="1"/>
</dbReference>
<dbReference type="InterPro" id="IPR001910">
    <property type="entry name" value="Inosine/uridine_hydrolase_dom"/>
</dbReference>
<dbReference type="Proteomes" id="UP001579974">
    <property type="component" value="Unassembled WGS sequence"/>
</dbReference>
<organism evidence="4 5">
    <name type="scientific">Alicyclobacillus fastidiosus</name>
    <dbReference type="NCBI Taxonomy" id="392011"/>
    <lineage>
        <taxon>Bacteria</taxon>
        <taxon>Bacillati</taxon>
        <taxon>Bacillota</taxon>
        <taxon>Bacilli</taxon>
        <taxon>Bacillales</taxon>
        <taxon>Alicyclobacillaceae</taxon>
        <taxon>Alicyclobacillus</taxon>
    </lineage>
</organism>
<protein>
    <submittedName>
        <fullName evidence="4">Nucleoside hydrolase</fullName>
    </submittedName>
</protein>
<dbReference type="SUPFAM" id="SSF53590">
    <property type="entry name" value="Nucleoside hydrolase"/>
    <property type="match status" value="1"/>
</dbReference>
<keyword evidence="5" id="KW-1185">Reference proteome</keyword>
<gene>
    <name evidence="4" type="ORF">KKP3000_004197</name>
</gene>
<dbReference type="GO" id="GO:0016787">
    <property type="term" value="F:hydrolase activity"/>
    <property type="evidence" value="ECO:0007669"/>
    <property type="project" value="UniProtKB-KW"/>
</dbReference>
<dbReference type="EMBL" id="JBDXSU010000007">
    <property type="protein sequence ID" value="MFB5190712.1"/>
    <property type="molecule type" value="Genomic_DNA"/>
</dbReference>
<sequence length="308" mass="34644">MKITESAGQLIDRLQYPTGKVRIILDTDTFNEIDDQFALTYALLSPEQIDVLAITAAPFHNHLSTGPKDGMEKSYSEILRLLARLGLSHEELVYKGSECYLSDRIHPVPSDAASRIVELALEATPEEPIYVVAIGAITNVASAILLEPKITEHIVVVWLGGHALHWPDTREFNLRQDGEAARLVLDCGVPVVLIPCQGVASHLITTLPEIERYVKGHGEIGDYLYQVYRNCNRDHFAYSRVIWDISTIAYLINSDWVPTDVIHSPIITDECTWSFDNDRHFIRCANFVDRDKVFRDLFTKISRNSAGA</sequence>
<keyword evidence="2" id="KW-0326">Glycosidase</keyword>
<dbReference type="InterPro" id="IPR023186">
    <property type="entry name" value="IUNH"/>
</dbReference>
<evidence type="ECO:0000256" key="2">
    <source>
        <dbReference type="ARBA" id="ARBA00023295"/>
    </source>
</evidence>
<reference evidence="4 5" key="1">
    <citation type="journal article" date="2024" name="Int. J. Mol. Sci.">
        <title>Exploration of Alicyclobacillus spp. Genome in Search of Antibiotic Resistance.</title>
        <authorList>
            <person name="Bucka-Kolendo J."/>
            <person name="Kiousi D.E."/>
            <person name="Dekowska A."/>
            <person name="Mikolajczuk-Szczyrba A."/>
            <person name="Karadedos D.M."/>
            <person name="Michael P."/>
            <person name="Galanis A."/>
            <person name="Sokolowska B."/>
        </authorList>
    </citation>
    <scope>NUCLEOTIDE SEQUENCE [LARGE SCALE GENOMIC DNA]</scope>
    <source>
        <strain evidence="4 5">KKP 3000</strain>
    </source>
</reference>
<keyword evidence="1 4" id="KW-0378">Hydrolase</keyword>